<dbReference type="Proteomes" id="UP001294412">
    <property type="component" value="Unassembled WGS sequence"/>
</dbReference>
<dbReference type="InterPro" id="IPR022781">
    <property type="entry name" value="Flagellar_biosynth_FliO"/>
</dbReference>
<feature type="region of interest" description="Disordered" evidence="6">
    <location>
        <begin position="100"/>
        <end position="120"/>
    </location>
</feature>
<evidence type="ECO:0000256" key="2">
    <source>
        <dbReference type="ARBA" id="ARBA00022475"/>
    </source>
</evidence>
<evidence type="ECO:0000313" key="9">
    <source>
        <dbReference type="Proteomes" id="UP001294412"/>
    </source>
</evidence>
<keyword evidence="8" id="KW-0282">Flagellum</keyword>
<gene>
    <name evidence="8" type="ORF">U0C82_11155</name>
</gene>
<keyword evidence="4 7" id="KW-1133">Transmembrane helix</keyword>
<evidence type="ECO:0000256" key="1">
    <source>
        <dbReference type="ARBA" id="ARBA00004236"/>
    </source>
</evidence>
<keyword evidence="2" id="KW-1003">Cell membrane</keyword>
<evidence type="ECO:0000256" key="4">
    <source>
        <dbReference type="ARBA" id="ARBA00022989"/>
    </source>
</evidence>
<evidence type="ECO:0000256" key="6">
    <source>
        <dbReference type="SAM" id="MobiDB-lite"/>
    </source>
</evidence>
<keyword evidence="3 7" id="KW-0812">Transmembrane</keyword>
<proteinExistence type="predicted"/>
<evidence type="ECO:0000256" key="5">
    <source>
        <dbReference type="ARBA" id="ARBA00023136"/>
    </source>
</evidence>
<evidence type="ECO:0000313" key="8">
    <source>
        <dbReference type="EMBL" id="MDY8109695.1"/>
    </source>
</evidence>
<accession>A0ABU5I2V5</accession>
<evidence type="ECO:0000256" key="3">
    <source>
        <dbReference type="ARBA" id="ARBA00022692"/>
    </source>
</evidence>
<comment type="subcellular location">
    <subcellularLocation>
        <location evidence="1">Cell membrane</location>
    </subcellularLocation>
</comment>
<dbReference type="RefSeq" id="WP_322187176.1">
    <property type="nucleotide sequence ID" value="NZ_JAXLPB010000003.1"/>
</dbReference>
<comment type="caution">
    <text evidence="8">The sequence shown here is derived from an EMBL/GenBank/DDBJ whole genome shotgun (WGS) entry which is preliminary data.</text>
</comment>
<keyword evidence="8" id="KW-0969">Cilium</keyword>
<feature type="compositionally biased region" description="Basic and acidic residues" evidence="6">
    <location>
        <begin position="109"/>
        <end position="120"/>
    </location>
</feature>
<sequence length="120" mass="12966">MPNWFATMVGETFAPILWVLFVATIVCALAVVTLLTIRKASGSPSLMIGAKARAPRLAVVEMVSIGDRRRLVLIRRDDVEHLLLIGGSGDLVIESAIGTPGVRQTDTGPTDRDEIRQASR</sequence>
<protein>
    <submittedName>
        <fullName evidence="8">Flagellar biosynthetic protein FliO</fullName>
    </submittedName>
</protein>
<feature type="transmembrane region" description="Helical" evidence="7">
    <location>
        <begin position="12"/>
        <end position="37"/>
    </location>
</feature>
<organism evidence="8 9">
    <name type="scientific">Fulvimarina uroteuthidis</name>
    <dbReference type="NCBI Taxonomy" id="3098149"/>
    <lineage>
        <taxon>Bacteria</taxon>
        <taxon>Pseudomonadati</taxon>
        <taxon>Pseudomonadota</taxon>
        <taxon>Alphaproteobacteria</taxon>
        <taxon>Hyphomicrobiales</taxon>
        <taxon>Aurantimonadaceae</taxon>
        <taxon>Fulvimarina</taxon>
    </lineage>
</organism>
<keyword evidence="8" id="KW-0966">Cell projection</keyword>
<keyword evidence="5 7" id="KW-0472">Membrane</keyword>
<name>A0ABU5I2V5_9HYPH</name>
<evidence type="ECO:0000256" key="7">
    <source>
        <dbReference type="SAM" id="Phobius"/>
    </source>
</evidence>
<dbReference type="EMBL" id="JAXLPB010000003">
    <property type="protein sequence ID" value="MDY8109695.1"/>
    <property type="molecule type" value="Genomic_DNA"/>
</dbReference>
<dbReference type="Pfam" id="PF04347">
    <property type="entry name" value="FliO"/>
    <property type="match status" value="1"/>
</dbReference>
<keyword evidence="9" id="KW-1185">Reference proteome</keyword>
<reference evidence="8 9" key="1">
    <citation type="submission" date="2023-12" db="EMBL/GenBank/DDBJ databases">
        <title>Description of Novel Strain Fulvimarina sp. 2208YS6-2-32 isolated from Uroteuthis (Photololigo) edulis.</title>
        <authorList>
            <person name="Park J.-S."/>
        </authorList>
    </citation>
    <scope>NUCLEOTIDE SEQUENCE [LARGE SCALE GENOMIC DNA]</scope>
    <source>
        <strain evidence="8 9">2208YS6-2-32</strain>
    </source>
</reference>